<dbReference type="Proteomes" id="UP000789366">
    <property type="component" value="Unassembled WGS sequence"/>
</dbReference>
<gene>
    <name evidence="1" type="ORF">SPELUC_LOCUS5300</name>
</gene>
<dbReference type="EMBL" id="CAJVPW010005332">
    <property type="protein sequence ID" value="CAG8553349.1"/>
    <property type="molecule type" value="Genomic_DNA"/>
</dbReference>
<evidence type="ECO:0000313" key="2">
    <source>
        <dbReference type="Proteomes" id="UP000789366"/>
    </source>
</evidence>
<reference evidence="1" key="1">
    <citation type="submission" date="2021-06" db="EMBL/GenBank/DDBJ databases">
        <authorList>
            <person name="Kallberg Y."/>
            <person name="Tangrot J."/>
            <person name="Rosling A."/>
        </authorList>
    </citation>
    <scope>NUCLEOTIDE SEQUENCE</scope>
    <source>
        <strain evidence="1">28 12/20/2015</strain>
    </source>
</reference>
<feature type="non-terminal residue" evidence="1">
    <location>
        <position position="61"/>
    </location>
</feature>
<accession>A0ACA9LWG9</accession>
<evidence type="ECO:0000313" key="1">
    <source>
        <dbReference type="EMBL" id="CAG8553349.1"/>
    </source>
</evidence>
<organism evidence="1 2">
    <name type="scientific">Cetraspora pellucida</name>
    <dbReference type="NCBI Taxonomy" id="1433469"/>
    <lineage>
        <taxon>Eukaryota</taxon>
        <taxon>Fungi</taxon>
        <taxon>Fungi incertae sedis</taxon>
        <taxon>Mucoromycota</taxon>
        <taxon>Glomeromycotina</taxon>
        <taxon>Glomeromycetes</taxon>
        <taxon>Diversisporales</taxon>
        <taxon>Gigasporaceae</taxon>
        <taxon>Cetraspora</taxon>
    </lineage>
</organism>
<protein>
    <submittedName>
        <fullName evidence="1">2484_t:CDS:1</fullName>
    </submittedName>
</protein>
<name>A0ACA9LWG9_9GLOM</name>
<keyword evidence="2" id="KW-1185">Reference proteome</keyword>
<proteinExistence type="predicted"/>
<sequence length="61" mass="7220">MIISGLRPSVDEEAPKCYIDLMKHCWNQDPNERPSAEELCEIFKNWQDDEQILNELKVQTQ</sequence>
<comment type="caution">
    <text evidence="1">The sequence shown here is derived from an EMBL/GenBank/DDBJ whole genome shotgun (WGS) entry which is preliminary data.</text>
</comment>